<feature type="domain" description="Methionyl/Valyl/Leucyl/Isoleucyl-tRNA synthetase anticodon-binding" evidence="13">
    <location>
        <begin position="587"/>
        <end position="714"/>
    </location>
</feature>
<dbReference type="EC" id="6.1.1.9" evidence="11"/>
<dbReference type="EMBL" id="PSZO01000001">
    <property type="protein sequence ID" value="TCG12022.1"/>
    <property type="molecule type" value="Genomic_DNA"/>
</dbReference>
<name>A0A4R0XN81_9MOLU</name>
<evidence type="ECO:0000256" key="5">
    <source>
        <dbReference type="ARBA" id="ARBA00022741"/>
    </source>
</evidence>
<keyword evidence="7 11" id="KW-0648">Protein biosynthesis</keyword>
<reference evidence="15 16" key="1">
    <citation type="submission" date="2018-02" db="EMBL/GenBank/DDBJ databases">
        <title>Mycoplasma marinum and Mycoplasma todarodis sp. nov., moderately halophilic and psychrotolerant mycoplasmas isolated from cephalopods.</title>
        <authorList>
            <person name="Viver T."/>
        </authorList>
    </citation>
    <scope>NUCLEOTIDE SEQUENCE [LARGE SCALE GENOMIC DNA]</scope>
    <source>
        <strain evidence="15 16">PE</strain>
    </source>
</reference>
<dbReference type="InterPro" id="IPR002303">
    <property type="entry name" value="Valyl-tRNA_ligase"/>
</dbReference>
<comment type="similarity">
    <text evidence="11">Belongs to the class-I aminoacyl-tRNA synthetase family. ValS type 1 subfamily.</text>
</comment>
<dbReference type="SUPFAM" id="SSF50677">
    <property type="entry name" value="ValRS/IleRS/LeuRS editing domain"/>
    <property type="match status" value="1"/>
</dbReference>
<keyword evidence="8 11" id="KW-0175">Coiled coil</keyword>
<dbReference type="OrthoDB" id="9810365at2"/>
<evidence type="ECO:0000256" key="4">
    <source>
        <dbReference type="ARBA" id="ARBA00022598"/>
    </source>
</evidence>
<evidence type="ECO:0000259" key="12">
    <source>
        <dbReference type="Pfam" id="PF00133"/>
    </source>
</evidence>
<dbReference type="CDD" id="cd00817">
    <property type="entry name" value="ValRS_core"/>
    <property type="match status" value="1"/>
</dbReference>
<dbReference type="PRINTS" id="PR00986">
    <property type="entry name" value="TRNASYNTHVAL"/>
</dbReference>
<dbReference type="PROSITE" id="PS00178">
    <property type="entry name" value="AA_TRNA_LIGASE_I"/>
    <property type="match status" value="1"/>
</dbReference>
<dbReference type="InterPro" id="IPR009008">
    <property type="entry name" value="Val/Leu/Ile-tRNA-synth_edit"/>
</dbReference>
<dbReference type="InterPro" id="IPR019499">
    <property type="entry name" value="Val-tRNA_synth_tRNA-bd"/>
</dbReference>
<comment type="catalytic activity">
    <reaction evidence="10 11">
        <text>tRNA(Val) + L-valine + ATP = L-valyl-tRNA(Val) + AMP + diphosphate</text>
        <dbReference type="Rhea" id="RHEA:10704"/>
        <dbReference type="Rhea" id="RHEA-COMP:9672"/>
        <dbReference type="Rhea" id="RHEA-COMP:9708"/>
        <dbReference type="ChEBI" id="CHEBI:30616"/>
        <dbReference type="ChEBI" id="CHEBI:33019"/>
        <dbReference type="ChEBI" id="CHEBI:57762"/>
        <dbReference type="ChEBI" id="CHEBI:78442"/>
        <dbReference type="ChEBI" id="CHEBI:78537"/>
        <dbReference type="ChEBI" id="CHEBI:456215"/>
        <dbReference type="EC" id="6.1.1.9"/>
    </reaction>
</comment>
<comment type="domain">
    <text evidence="11">The C-terminal coiled-coil domain is crucial for aminoacylation activity.</text>
</comment>
<dbReference type="Gene3D" id="3.40.50.620">
    <property type="entry name" value="HUPs"/>
    <property type="match status" value="2"/>
</dbReference>
<proteinExistence type="inferred from homology"/>
<dbReference type="PANTHER" id="PTHR11946:SF93">
    <property type="entry name" value="VALINE--TRNA LIGASE, CHLOROPLASTIC_MITOCHONDRIAL 2"/>
    <property type="match status" value="1"/>
</dbReference>
<dbReference type="InterPro" id="IPR009080">
    <property type="entry name" value="tRNAsynth_Ia_anticodon-bd"/>
</dbReference>
<keyword evidence="6 11" id="KW-0067">ATP-binding</keyword>
<dbReference type="GO" id="GO:0004832">
    <property type="term" value="F:valine-tRNA ligase activity"/>
    <property type="evidence" value="ECO:0007669"/>
    <property type="project" value="UniProtKB-UniRule"/>
</dbReference>
<dbReference type="GO" id="GO:0005524">
    <property type="term" value="F:ATP binding"/>
    <property type="evidence" value="ECO:0007669"/>
    <property type="project" value="UniProtKB-UniRule"/>
</dbReference>
<comment type="subcellular location">
    <subcellularLocation>
        <location evidence="1 11">Cytoplasm</location>
    </subcellularLocation>
</comment>
<dbReference type="Pfam" id="PF00133">
    <property type="entry name" value="tRNA-synt_1"/>
    <property type="match status" value="1"/>
</dbReference>
<comment type="caution">
    <text evidence="15">The sequence shown here is derived from an EMBL/GenBank/DDBJ whole genome shotgun (WGS) entry which is preliminary data.</text>
</comment>
<feature type="coiled-coil region" evidence="11">
    <location>
        <begin position="759"/>
        <end position="821"/>
    </location>
</feature>
<evidence type="ECO:0000259" key="14">
    <source>
        <dbReference type="Pfam" id="PF10458"/>
    </source>
</evidence>
<dbReference type="NCBIfam" id="TIGR00422">
    <property type="entry name" value="valS"/>
    <property type="match status" value="1"/>
</dbReference>
<evidence type="ECO:0000256" key="2">
    <source>
        <dbReference type="ARBA" id="ARBA00011245"/>
    </source>
</evidence>
<dbReference type="InterPro" id="IPR014729">
    <property type="entry name" value="Rossmann-like_a/b/a_fold"/>
</dbReference>
<feature type="domain" description="Valyl-tRNA synthetase tRNA-binding arm" evidence="14">
    <location>
        <begin position="763"/>
        <end position="819"/>
    </location>
</feature>
<feature type="short sequence motif" description="'HIGH' region" evidence="11">
    <location>
        <begin position="41"/>
        <end position="51"/>
    </location>
</feature>
<dbReference type="RefSeq" id="WP_131598226.1">
    <property type="nucleotide sequence ID" value="NZ_CBDBYK010000003.1"/>
</dbReference>
<evidence type="ECO:0000259" key="13">
    <source>
        <dbReference type="Pfam" id="PF08264"/>
    </source>
</evidence>
<dbReference type="InterPro" id="IPR013155">
    <property type="entry name" value="M/V/L/I-tRNA-synth_anticd-bd"/>
</dbReference>
<comment type="function">
    <text evidence="11">Catalyzes the attachment of valine to tRNA(Val). As ValRS can inadvertently accommodate and process structurally similar amino acids such as threonine, to avoid such errors, it has a 'posttransfer' editing activity that hydrolyzes mischarged Thr-tRNA(Val) in a tRNA-dependent manner.</text>
</comment>
<dbReference type="HAMAP" id="MF_02004">
    <property type="entry name" value="Val_tRNA_synth_type1"/>
    <property type="match status" value="1"/>
</dbReference>
<dbReference type="AlphaFoldDB" id="A0A4R0XN81"/>
<evidence type="ECO:0000256" key="1">
    <source>
        <dbReference type="ARBA" id="ARBA00004496"/>
    </source>
</evidence>
<dbReference type="InterPro" id="IPR033705">
    <property type="entry name" value="Anticodon_Ia_Val"/>
</dbReference>
<dbReference type="InterPro" id="IPR002300">
    <property type="entry name" value="aa-tRNA-synth_Ia"/>
</dbReference>
<protein>
    <recommendedName>
        <fullName evidence="11">Valine--tRNA ligase</fullName>
        <ecNumber evidence="11">6.1.1.9</ecNumber>
    </recommendedName>
    <alternativeName>
        <fullName evidence="11">Valyl-tRNA synthetase</fullName>
        <shortName evidence="11">ValRS</shortName>
    </alternativeName>
</protein>
<dbReference type="FunFam" id="3.40.50.620:FF:000098">
    <property type="entry name" value="Valine--tRNA ligase"/>
    <property type="match status" value="1"/>
</dbReference>
<gene>
    <name evidence="11" type="primary">valS</name>
    <name evidence="15" type="ORF">C4B24_00215</name>
</gene>
<accession>A0A4R0XN81</accession>
<keyword evidence="5 11" id="KW-0547">Nucleotide-binding</keyword>
<feature type="domain" description="Aminoacyl-tRNA synthetase class Ia" evidence="12">
    <location>
        <begin position="16"/>
        <end position="550"/>
    </location>
</feature>
<dbReference type="InterPro" id="IPR001412">
    <property type="entry name" value="aa-tRNA-synth_I_CS"/>
</dbReference>
<dbReference type="InterPro" id="IPR010978">
    <property type="entry name" value="tRNA-bd_arm"/>
</dbReference>
<dbReference type="GO" id="GO:0006438">
    <property type="term" value="P:valyl-tRNA aminoacylation"/>
    <property type="evidence" value="ECO:0007669"/>
    <property type="project" value="UniProtKB-UniRule"/>
</dbReference>
<dbReference type="CDD" id="cd07962">
    <property type="entry name" value="Anticodon_Ia_Val"/>
    <property type="match status" value="1"/>
</dbReference>
<dbReference type="SUPFAM" id="SSF47323">
    <property type="entry name" value="Anticodon-binding domain of a subclass of class I aminoacyl-tRNA synthetases"/>
    <property type="match status" value="1"/>
</dbReference>
<feature type="short sequence motif" description="'KMSKS' region" evidence="11">
    <location>
        <begin position="511"/>
        <end position="515"/>
    </location>
</feature>
<dbReference type="GO" id="GO:0002161">
    <property type="term" value="F:aminoacyl-tRNA deacylase activity"/>
    <property type="evidence" value="ECO:0007669"/>
    <property type="project" value="InterPro"/>
</dbReference>
<dbReference type="InterPro" id="IPR037118">
    <property type="entry name" value="Val-tRNA_synth_C_sf"/>
</dbReference>
<dbReference type="Proteomes" id="UP000294192">
    <property type="component" value="Unassembled WGS sequence"/>
</dbReference>
<comment type="domain">
    <text evidence="11">ValRS has two distinct active sites: one for aminoacylation and one for editing. The misactivated threonine is translocated from the active site to the editing site.</text>
</comment>
<evidence type="ECO:0000256" key="8">
    <source>
        <dbReference type="ARBA" id="ARBA00023054"/>
    </source>
</evidence>
<comment type="subunit">
    <text evidence="2 11">Monomer.</text>
</comment>
<feature type="binding site" evidence="11">
    <location>
        <position position="514"/>
    </location>
    <ligand>
        <name>ATP</name>
        <dbReference type="ChEBI" id="CHEBI:30616"/>
    </ligand>
</feature>
<dbReference type="SUPFAM" id="SSF46589">
    <property type="entry name" value="tRNA-binding arm"/>
    <property type="match status" value="1"/>
</dbReference>
<dbReference type="GO" id="GO:0005829">
    <property type="term" value="C:cytosol"/>
    <property type="evidence" value="ECO:0007669"/>
    <property type="project" value="TreeGrafter"/>
</dbReference>
<dbReference type="Gene3D" id="1.10.730.10">
    <property type="entry name" value="Isoleucyl-tRNA Synthetase, Domain 1"/>
    <property type="match status" value="1"/>
</dbReference>
<evidence type="ECO:0000256" key="6">
    <source>
        <dbReference type="ARBA" id="ARBA00022840"/>
    </source>
</evidence>
<evidence type="ECO:0000256" key="3">
    <source>
        <dbReference type="ARBA" id="ARBA00022490"/>
    </source>
</evidence>
<evidence type="ECO:0000313" key="15">
    <source>
        <dbReference type="EMBL" id="TCG12022.1"/>
    </source>
</evidence>
<dbReference type="Pfam" id="PF08264">
    <property type="entry name" value="Anticodon_1"/>
    <property type="match status" value="1"/>
</dbReference>
<dbReference type="SUPFAM" id="SSF52374">
    <property type="entry name" value="Nucleotidylyl transferase"/>
    <property type="match status" value="1"/>
</dbReference>
<evidence type="ECO:0000256" key="11">
    <source>
        <dbReference type="HAMAP-Rule" id="MF_02004"/>
    </source>
</evidence>
<dbReference type="Gene3D" id="1.10.287.380">
    <property type="entry name" value="Valyl-tRNA synthetase, C-terminal domain"/>
    <property type="match status" value="1"/>
</dbReference>
<keyword evidence="4 11" id="KW-0436">Ligase</keyword>
<sequence>MQTKYNHKLVEEGKNKQWMEKEIFSKHDKSKEPFTIILPPPNVTGKLHLGHAWDVSLQDSIIRYKKLKGFDTLWMPGMDHAGIATQAKVEVRLQEQGISKHDLGREKFIDKVWEWKDEYASTIRKQWGKLGVALDYKKERFTLDGEANKAVNKVFIDMYNKGLIYRGKRAINWDPILQTALSNIEVLPKETDSTMWYFKYNIKDSEEFLEVATTRPETMPSDVAVAVNPKDDRFAHLVGKIAISPFNNNELPIITDEYIDIEKGTGVMKVSAHASIDIDIIKKNGLIINESIEKDGKMNSLALEFEGMDRMEARIKIVEKLESNGLMYKSEKVVNNVGYSERSGAPIETLVSDQWFVNMEPLSKDLLDNLNGEHGVNFVPSRFKKTIERWMENVYDWTISRQLWWGHRIPAWYKGEEIKVQETSPGEEWKQDEDVLDTWFSSGIAPFSFLGWPNSMEDVNRYYPTNVLVTGYDIIFFWVARMYFQGLEFMKEKPFKDVLIHGLIRDEQGRKMSKSLGNGIDPMETIDKYGADALRWFLLTNSAPGHDINYSPQKLEAAWNLNNKIWNISRFILEVMEHKTDEVTDADKWILGKLSKLEKQVSRHMDKYEFTIVGKDIYNFIQNDFSSWYIEMAKAQPNKDIAKDVLRKTLIIIAPLLPFISEEIFSKFNEGTIFEQEWPTIETKEADYIDDVIAAVKSIREFRVIHSLSNAEEIKYSTSKNINEKTKLFISKLANASYELNSDALFKLENFDITIKMTKEMKEAEKKRIESEIKRLRGEIKRSEGMLGNERFVNNASPEKVQIEKEKYEKYKKELEALENL</sequence>
<evidence type="ECO:0000313" key="16">
    <source>
        <dbReference type="Proteomes" id="UP000294192"/>
    </source>
</evidence>
<evidence type="ECO:0000256" key="10">
    <source>
        <dbReference type="ARBA" id="ARBA00047552"/>
    </source>
</evidence>
<dbReference type="Pfam" id="PF10458">
    <property type="entry name" value="Val_tRNA-synt_C"/>
    <property type="match status" value="1"/>
</dbReference>
<keyword evidence="16" id="KW-1185">Reference proteome</keyword>
<evidence type="ECO:0000256" key="9">
    <source>
        <dbReference type="ARBA" id="ARBA00023146"/>
    </source>
</evidence>
<dbReference type="FunFam" id="3.40.50.620:FF:000032">
    <property type="entry name" value="Valine--tRNA ligase"/>
    <property type="match status" value="1"/>
</dbReference>
<dbReference type="PANTHER" id="PTHR11946">
    <property type="entry name" value="VALYL-TRNA SYNTHETASES"/>
    <property type="match status" value="1"/>
</dbReference>
<keyword evidence="9 11" id="KW-0030">Aminoacyl-tRNA synthetase</keyword>
<dbReference type="NCBIfam" id="NF004349">
    <property type="entry name" value="PRK05729.1"/>
    <property type="match status" value="1"/>
</dbReference>
<evidence type="ECO:0000256" key="7">
    <source>
        <dbReference type="ARBA" id="ARBA00022917"/>
    </source>
</evidence>
<organism evidence="15 16">
    <name type="scientific">Mycoplasma marinum</name>
    <dbReference type="NCBI Taxonomy" id="1937190"/>
    <lineage>
        <taxon>Bacteria</taxon>
        <taxon>Bacillati</taxon>
        <taxon>Mycoplasmatota</taxon>
        <taxon>Mollicutes</taxon>
        <taxon>Mycoplasmataceae</taxon>
        <taxon>Mycoplasma</taxon>
    </lineage>
</organism>
<keyword evidence="3 11" id="KW-0963">Cytoplasm</keyword>